<comment type="similarity">
    <text evidence="1 4">Belongs to the aldehyde dehydrogenase family.</text>
</comment>
<protein>
    <submittedName>
        <fullName evidence="6">Aldehyde dehydrogenase, mitochondrial</fullName>
    </submittedName>
</protein>
<gene>
    <name evidence="6" type="ORF">NESM_000087600</name>
</gene>
<dbReference type="Proteomes" id="UP001430356">
    <property type="component" value="Unassembled WGS sequence"/>
</dbReference>
<dbReference type="Gene3D" id="3.40.605.10">
    <property type="entry name" value="Aldehyde Dehydrogenase, Chain A, domain 1"/>
    <property type="match status" value="1"/>
</dbReference>
<dbReference type="InterPro" id="IPR016163">
    <property type="entry name" value="Ald_DH_C"/>
</dbReference>
<dbReference type="PROSITE" id="PS00070">
    <property type="entry name" value="ALDEHYDE_DEHYDR_CYS"/>
    <property type="match status" value="1"/>
</dbReference>
<dbReference type="InterPro" id="IPR015590">
    <property type="entry name" value="Aldehyde_DH_dom"/>
</dbReference>
<evidence type="ECO:0000256" key="1">
    <source>
        <dbReference type="ARBA" id="ARBA00009986"/>
    </source>
</evidence>
<dbReference type="Pfam" id="PF00171">
    <property type="entry name" value="Aldedh"/>
    <property type="match status" value="1"/>
</dbReference>
<dbReference type="InterPro" id="IPR016160">
    <property type="entry name" value="Ald_DH_CS_CYS"/>
</dbReference>
<evidence type="ECO:0000313" key="7">
    <source>
        <dbReference type="Proteomes" id="UP001430356"/>
    </source>
</evidence>
<proteinExistence type="inferred from homology"/>
<dbReference type="FunFam" id="3.40.309.10:FF:000001">
    <property type="entry name" value="Mitochondrial aldehyde dehydrogenase 2"/>
    <property type="match status" value="1"/>
</dbReference>
<dbReference type="InterPro" id="IPR016162">
    <property type="entry name" value="Ald_DH_N"/>
</dbReference>
<name>A0AAW0F532_9TRYP</name>
<accession>A0AAW0F532</accession>
<dbReference type="InterPro" id="IPR029510">
    <property type="entry name" value="Ald_DH_CS_GLU"/>
</dbReference>
<dbReference type="PANTHER" id="PTHR11699">
    <property type="entry name" value="ALDEHYDE DEHYDROGENASE-RELATED"/>
    <property type="match status" value="1"/>
</dbReference>
<dbReference type="AlphaFoldDB" id="A0AAW0F532"/>
<dbReference type="SUPFAM" id="SSF53720">
    <property type="entry name" value="ALDH-like"/>
    <property type="match status" value="1"/>
</dbReference>
<dbReference type="GO" id="GO:0016620">
    <property type="term" value="F:oxidoreductase activity, acting on the aldehyde or oxo group of donors, NAD or NADP as acceptor"/>
    <property type="evidence" value="ECO:0007669"/>
    <property type="project" value="InterPro"/>
</dbReference>
<evidence type="ECO:0000256" key="4">
    <source>
        <dbReference type="RuleBase" id="RU003345"/>
    </source>
</evidence>
<dbReference type="EMBL" id="JAECZO010000005">
    <property type="protein sequence ID" value="KAK7200339.1"/>
    <property type="molecule type" value="Genomic_DNA"/>
</dbReference>
<feature type="active site" evidence="3">
    <location>
        <position position="412"/>
    </location>
</feature>
<dbReference type="CDD" id="cd07091">
    <property type="entry name" value="ALDH_F1-2_Ald2-like"/>
    <property type="match status" value="1"/>
</dbReference>
<dbReference type="FunFam" id="3.40.605.10:FF:000001">
    <property type="entry name" value="Aldehyde dehydrogenase 1"/>
    <property type="match status" value="1"/>
</dbReference>
<evidence type="ECO:0000256" key="3">
    <source>
        <dbReference type="PROSITE-ProRule" id="PRU10007"/>
    </source>
</evidence>
<dbReference type="PROSITE" id="PS00687">
    <property type="entry name" value="ALDEHYDE_DEHYDR_GLU"/>
    <property type="match status" value="1"/>
</dbReference>
<evidence type="ECO:0000259" key="5">
    <source>
        <dbReference type="Pfam" id="PF00171"/>
    </source>
</evidence>
<dbReference type="InterPro" id="IPR016161">
    <property type="entry name" value="Ald_DH/histidinol_DH"/>
</dbReference>
<dbReference type="FunFam" id="3.40.605.10:FF:000026">
    <property type="entry name" value="Aldehyde dehydrogenase, putative"/>
    <property type="match status" value="1"/>
</dbReference>
<comment type="caution">
    <text evidence="6">The sequence shown here is derived from an EMBL/GenBank/DDBJ whole genome shotgun (WGS) entry which is preliminary data.</text>
</comment>
<evidence type="ECO:0000313" key="6">
    <source>
        <dbReference type="EMBL" id="KAK7200339.1"/>
    </source>
</evidence>
<reference evidence="6 7" key="1">
    <citation type="journal article" date="2021" name="MBio">
        <title>A New Model Trypanosomatid, Novymonas esmeraldas: Genomic Perception of Its 'Candidatus Pandoraea novymonadis' Endosymbiont.</title>
        <authorList>
            <person name="Zakharova A."/>
            <person name="Saura A."/>
            <person name="Butenko A."/>
            <person name="Podesvova L."/>
            <person name="Warmusova S."/>
            <person name="Kostygov A.Y."/>
            <person name="Nenarokova A."/>
            <person name="Lukes J."/>
            <person name="Opperdoes F.R."/>
            <person name="Yurchenko V."/>
        </authorList>
    </citation>
    <scope>NUCLEOTIDE SEQUENCE [LARGE SCALE GENOMIC DNA]</scope>
    <source>
        <strain evidence="6 7">E262AT.01</strain>
    </source>
</reference>
<organism evidence="6 7">
    <name type="scientific">Novymonas esmeraldas</name>
    <dbReference type="NCBI Taxonomy" id="1808958"/>
    <lineage>
        <taxon>Eukaryota</taxon>
        <taxon>Discoba</taxon>
        <taxon>Euglenozoa</taxon>
        <taxon>Kinetoplastea</taxon>
        <taxon>Metakinetoplastina</taxon>
        <taxon>Trypanosomatida</taxon>
        <taxon>Trypanosomatidae</taxon>
        <taxon>Novymonas</taxon>
    </lineage>
</organism>
<evidence type="ECO:0000256" key="2">
    <source>
        <dbReference type="ARBA" id="ARBA00023002"/>
    </source>
</evidence>
<dbReference type="Gene3D" id="3.40.309.10">
    <property type="entry name" value="Aldehyde Dehydrogenase, Chain A, domain 2"/>
    <property type="match status" value="1"/>
</dbReference>
<keyword evidence="2 4" id="KW-0560">Oxidoreductase</keyword>
<sequence length="646" mass="70135">MCVCLSRIGSIHQKTTATTSLSLSALHAGVARRWRGWSCFARLTNGRHGALQSSSFLSPPPLSMRSSRFRCTAVLLFHAPRCASRPSPPPLFASRWHGQQHPLTPHPHTNTNTNTHAHTHVLPSHPQPHSHRPTAGRISLLLLLPLTMLRATLTRLEMAPKVTHIQDKLLINGKFVAAASGKTFEVVNPADEKVIAKVAEAGKEDVDAAVKAARHAFETYRTTDCHLRRDKMLRLADILEKNSKEMAALESLDNGKPFEVALHADVALAVECFRYYAGFADKVDGSAPARSGNFLGLVKRQAIGVCGQIIPWNFPLLMAAWKLAPALAVGNTVVLKPAEQTPLSALRLGEMALEAGYPAGALNILPGFGATAGAEIARHMDVDKVAFTGSTVVGREVMRMAAESNLKKVSLELGGKSALIVCEDADVEEAAQVATTGIYFNMGQVCTASSRMYVHESVYDEFMGRLRKHAESRKVGPGNDTANDMGPLVSKKQHERVLSYIEDGVKSGATVVTGGKKIGDAGYFVQPTIFADVKDDMRIYKEEIFGPVTCVMKFKDLDEVVKRANNSIYGLAAGICTRSMDTAIRYSTHLDAGTVWVNTWNNFCATMPFGGFKQSGIGRELGKEAIDLYTETKSIHFALKGPIAKP</sequence>
<keyword evidence="7" id="KW-1185">Reference proteome</keyword>
<feature type="domain" description="Aldehyde dehydrogenase" evidence="5">
    <location>
        <begin position="176"/>
        <end position="635"/>
    </location>
</feature>